<organism evidence="1 2">
    <name type="scientific">Caldanaerobacter subterraneus subsp. pacificus DSM 12653</name>
    <dbReference type="NCBI Taxonomy" id="391606"/>
    <lineage>
        <taxon>Bacteria</taxon>
        <taxon>Bacillati</taxon>
        <taxon>Bacillota</taxon>
        <taxon>Clostridia</taxon>
        <taxon>Thermoanaerobacterales</taxon>
        <taxon>Thermoanaerobacteraceae</taxon>
        <taxon>Caldanaerobacter</taxon>
    </lineage>
</organism>
<evidence type="ECO:0000313" key="1">
    <source>
        <dbReference type="EMBL" id="KKC30273.1"/>
    </source>
</evidence>
<reference evidence="1 2" key="1">
    <citation type="submission" date="2008-07" db="EMBL/GenBank/DDBJ databases">
        <authorList>
            <person name="Gonzalez J."/>
            <person name="Sokolova T."/>
            <person name="Ferriera S."/>
            <person name="Johnson J."/>
            <person name="Kravitz S."/>
            <person name="Beeson K."/>
            <person name="Sutton G."/>
            <person name="Rogers Y.-H."/>
            <person name="Friedman R."/>
            <person name="Frazier M."/>
            <person name="Venter J.C."/>
        </authorList>
    </citation>
    <scope>NUCLEOTIDE SEQUENCE [LARGE SCALE GENOMIC DNA]</scope>
    <source>
        <strain evidence="1 2">DSM 12653</strain>
    </source>
</reference>
<name>A0A0F5PNR1_9THEO</name>
<sequence length="101" mass="11526">MGQGLGFPNTASWGWDSLKGGLYKYPNRLNWRVFPSLDNQENEKIASYLKGKKLGTFTFDLDRGVFLFHNVEVDEQGKVNLKLISEVPVSLEHLDLLKRSL</sequence>
<reference evidence="1 2" key="2">
    <citation type="journal article" date="2015" name="BMC Genomics">
        <title>Analysis of three genomes within the thermophilic bacterial species Caldanaerobacter subterraneus with a focus on carbon monoxide dehydrogenase evolution and hydrolase diversity.</title>
        <authorList>
            <person name="Sant'Anna F.H."/>
            <person name="Lebedinsky A.V."/>
            <person name="Sokolova T.G."/>
            <person name="Robb F.T."/>
            <person name="Gonzalez J.M."/>
        </authorList>
    </citation>
    <scope>NUCLEOTIDE SEQUENCE [LARGE SCALE GENOMIC DNA]</scope>
    <source>
        <strain evidence="1 2">DSM 12653</strain>
    </source>
</reference>
<dbReference type="Proteomes" id="UP000010146">
    <property type="component" value="Unassembled WGS sequence"/>
</dbReference>
<gene>
    <name evidence="1" type="ORF">CDSM653_00752</name>
</gene>
<evidence type="ECO:0000313" key="2">
    <source>
        <dbReference type="Proteomes" id="UP000010146"/>
    </source>
</evidence>
<reference evidence="2" key="3">
    <citation type="submission" date="2015-02" db="EMBL/GenBank/DDBJ databases">
        <title>Genome analysis of three genomes within the thermophilic hydrogenogenic bacterial species Caldanaerobacter subterraneus.</title>
        <authorList>
            <person name="Sant'Anna F.H."/>
            <person name="Lebedinsky A."/>
            <person name="Sokolova T."/>
            <person name="Robb F.T."/>
            <person name="Gonzalez J.M."/>
        </authorList>
    </citation>
    <scope>NUCLEOTIDE SEQUENCE [LARGE SCALE GENOMIC DNA]</scope>
    <source>
        <strain evidence="2">DSM 12653</strain>
    </source>
</reference>
<dbReference type="AlphaFoldDB" id="A0A0F5PNR1"/>
<protein>
    <submittedName>
        <fullName evidence="1">Uncharacterized protein</fullName>
    </submittedName>
</protein>
<proteinExistence type="predicted"/>
<dbReference type="EMBL" id="ABXP02000042">
    <property type="protein sequence ID" value="KKC30273.1"/>
    <property type="molecule type" value="Genomic_DNA"/>
</dbReference>
<accession>A0A0F5PNR1</accession>
<comment type="caution">
    <text evidence="1">The sequence shown here is derived from an EMBL/GenBank/DDBJ whole genome shotgun (WGS) entry which is preliminary data.</text>
</comment>